<keyword evidence="2" id="KW-1185">Reference proteome</keyword>
<proteinExistence type="predicted"/>
<protein>
    <recommendedName>
        <fullName evidence="3">TonB-dependent receptor</fullName>
    </recommendedName>
</protein>
<evidence type="ECO:0008006" key="3">
    <source>
        <dbReference type="Google" id="ProtNLM"/>
    </source>
</evidence>
<reference evidence="1 2" key="1">
    <citation type="submission" date="2020-02" db="EMBL/GenBank/DDBJ databases">
        <authorList>
            <person name="Chen W.-M."/>
        </authorList>
    </citation>
    <scope>NUCLEOTIDE SEQUENCE [LARGE SCALE GENOMIC DNA]</scope>
    <source>
        <strain evidence="1 2">TWA-26</strain>
    </source>
</reference>
<dbReference type="InterPro" id="IPR046070">
    <property type="entry name" value="DUF6029"/>
</dbReference>
<dbReference type="Pfam" id="PF19494">
    <property type="entry name" value="DUF6029"/>
    <property type="match status" value="1"/>
</dbReference>
<evidence type="ECO:0000313" key="1">
    <source>
        <dbReference type="EMBL" id="NHM04504.1"/>
    </source>
</evidence>
<dbReference type="Proteomes" id="UP000761423">
    <property type="component" value="Unassembled WGS sequence"/>
</dbReference>
<comment type="caution">
    <text evidence="1">The sequence shown here is derived from an EMBL/GenBank/DDBJ whole genome shotgun (WGS) entry which is preliminary data.</text>
</comment>
<name>A0ABX0IBL3_9FLAO</name>
<accession>A0ABX0IBL3</accession>
<dbReference type="EMBL" id="JAAJBV010000004">
    <property type="protein sequence ID" value="NHM04504.1"/>
    <property type="molecule type" value="Genomic_DNA"/>
</dbReference>
<organism evidence="1 2">
    <name type="scientific">Flavobacterium celericrescens</name>
    <dbReference type="NCBI Taxonomy" id="2709780"/>
    <lineage>
        <taxon>Bacteria</taxon>
        <taxon>Pseudomonadati</taxon>
        <taxon>Bacteroidota</taxon>
        <taxon>Flavobacteriia</taxon>
        <taxon>Flavobacteriales</taxon>
        <taxon>Flavobacteriaceae</taxon>
        <taxon>Flavobacterium</taxon>
    </lineage>
</organism>
<dbReference type="RefSeq" id="WP_166236545.1">
    <property type="nucleotide sequence ID" value="NZ_JAAJBV010000004.1"/>
</dbReference>
<sequence>MKKISLIIAIAFSGISFGQTEEVKEEKKGNFFGGFESNSQWYTNDKNREINHPEDPFRSNSYLNLNYSYGRWTAGIQGESYAPNALQNYNPKYDETNVATYYLNYKSNKLDVTAGYFYEQFGSGLLLRSWEDRSLGINNALRGGKITYTPTDNFMFTALYGRHRSGFDVSGGDVFGFNSDINLFKLLKIESSDLSVGFSYVGRYEETDMINPDFDELTNAYAGRFNFSKGNFYWSTEFNYKSKDGVLYDSNIVDDYTKPGTALLMNFGYSKKGFGLDATFRRLENISFYSEREPEVLAPEKTSIYFNDKLMNFVPSLTKQHHFNLANIYVYQAQSLVYLDPNNGVGKAGEIGGQIDFYYDFAKTTTLGGKYGTKIAVNFSNWNNLKGDYTLFPPDYKTDFFGFGKKYFSDFNIEVTKKLSPKLTSSFAFINQYYNNQYITGASNVTVKTNILAAEFDYKFSNGRAAKLAVEHMWADNDRKNWAALLLEYNFNTKFSMFASDMYNYGYDANANLIDHETDPFDIHFYNVGGAYKKGSTRFALNYGRQRGGLVCAGGVCRFVPPSTGLGFTITTSFN</sequence>
<gene>
    <name evidence="1" type="ORF">G4L40_07265</name>
</gene>
<evidence type="ECO:0000313" key="2">
    <source>
        <dbReference type="Proteomes" id="UP000761423"/>
    </source>
</evidence>